<dbReference type="NCBIfam" id="TIGR01444">
    <property type="entry name" value="fkbM_fam"/>
    <property type="match status" value="1"/>
</dbReference>
<gene>
    <name evidence="3" type="ORF">MM415A00955_0018</name>
    <name evidence="2" type="ORF">MM415B01612_0012</name>
    <name evidence="4" type="ORF">TM448B01274_0009</name>
</gene>
<name>A0A6M3IKR1_9ZZZZ</name>
<feature type="domain" description="Methyltransferase FkbM" evidence="1">
    <location>
        <begin position="8"/>
        <end position="171"/>
    </location>
</feature>
<dbReference type="InterPro" id="IPR029063">
    <property type="entry name" value="SAM-dependent_MTases_sf"/>
</dbReference>
<proteinExistence type="predicted"/>
<dbReference type="SUPFAM" id="SSF53335">
    <property type="entry name" value="S-adenosyl-L-methionine-dependent methyltransferases"/>
    <property type="match status" value="1"/>
</dbReference>
<dbReference type="Gene3D" id="3.40.50.150">
    <property type="entry name" value="Vaccinia Virus protein VP39"/>
    <property type="match status" value="1"/>
</dbReference>
<protein>
    <submittedName>
        <fullName evidence="2">Putative methyltransferase</fullName>
    </submittedName>
</protein>
<evidence type="ECO:0000259" key="1">
    <source>
        <dbReference type="Pfam" id="PF05050"/>
    </source>
</evidence>
<sequence>MRGVIQIGAHWAEEYEGWLSMGVKHFLFFEPILSNFNKLCRILPKTDNIKTYRLALGNMTGVVTMYVETEHQGKSCSILEPYLHLEQYPDIEFTDRVDVQINKLDNIEYDRTLYDHLHVDAQGYELEVFKGAEESLESIETITTEVYRKELYKGCPMFEDITLFLRDRGFNLVDVFWRGNSWGDASFKR</sequence>
<accession>A0A6M3IKR1</accession>
<dbReference type="PANTHER" id="PTHR36973:SF4">
    <property type="entry name" value="NODULATION PROTEIN"/>
    <property type="match status" value="1"/>
</dbReference>
<dbReference type="EMBL" id="MT141284">
    <property type="protein sequence ID" value="QJA57627.1"/>
    <property type="molecule type" value="Genomic_DNA"/>
</dbReference>
<dbReference type="Pfam" id="PF05050">
    <property type="entry name" value="Methyltransf_21"/>
    <property type="match status" value="1"/>
</dbReference>
<dbReference type="EMBL" id="MT144729">
    <property type="protein sequence ID" value="QJH98366.1"/>
    <property type="molecule type" value="Genomic_DNA"/>
</dbReference>
<dbReference type="EMBL" id="MT142363">
    <property type="protein sequence ID" value="QJA79019.1"/>
    <property type="molecule type" value="Genomic_DNA"/>
</dbReference>
<keyword evidence="2" id="KW-0808">Transferase</keyword>
<organism evidence="2">
    <name type="scientific">viral metagenome</name>
    <dbReference type="NCBI Taxonomy" id="1070528"/>
    <lineage>
        <taxon>unclassified sequences</taxon>
        <taxon>metagenomes</taxon>
        <taxon>organismal metagenomes</taxon>
    </lineage>
</organism>
<dbReference type="InterPro" id="IPR006342">
    <property type="entry name" value="FkbM_mtfrase"/>
</dbReference>
<dbReference type="InterPro" id="IPR053188">
    <property type="entry name" value="FkbM_Methyltransferase"/>
</dbReference>
<evidence type="ECO:0000313" key="2">
    <source>
        <dbReference type="EMBL" id="QJA57627.1"/>
    </source>
</evidence>
<keyword evidence="2" id="KW-0489">Methyltransferase</keyword>
<dbReference type="GO" id="GO:0032259">
    <property type="term" value="P:methylation"/>
    <property type="evidence" value="ECO:0007669"/>
    <property type="project" value="UniProtKB-KW"/>
</dbReference>
<evidence type="ECO:0000313" key="4">
    <source>
        <dbReference type="EMBL" id="QJH98366.1"/>
    </source>
</evidence>
<reference evidence="2" key="1">
    <citation type="submission" date="2020-03" db="EMBL/GenBank/DDBJ databases">
        <title>The deep terrestrial virosphere.</title>
        <authorList>
            <person name="Holmfeldt K."/>
            <person name="Nilsson E."/>
            <person name="Simone D."/>
            <person name="Lopez-Fernandez M."/>
            <person name="Wu X."/>
            <person name="de Brujin I."/>
            <person name="Lundin D."/>
            <person name="Andersson A."/>
            <person name="Bertilsson S."/>
            <person name="Dopson M."/>
        </authorList>
    </citation>
    <scope>NUCLEOTIDE SEQUENCE</scope>
    <source>
        <strain evidence="3">MM415A00955</strain>
        <strain evidence="2">MM415B01612</strain>
        <strain evidence="4">TM448B01274</strain>
    </source>
</reference>
<dbReference type="AlphaFoldDB" id="A0A6M3IKR1"/>
<evidence type="ECO:0000313" key="3">
    <source>
        <dbReference type="EMBL" id="QJA79019.1"/>
    </source>
</evidence>
<dbReference type="PANTHER" id="PTHR36973">
    <property type="entry name" value="SLL1456 PROTEIN-RELATED"/>
    <property type="match status" value="1"/>
</dbReference>
<dbReference type="GO" id="GO:0008171">
    <property type="term" value="F:O-methyltransferase activity"/>
    <property type="evidence" value="ECO:0007669"/>
    <property type="project" value="TreeGrafter"/>
</dbReference>